<protein>
    <submittedName>
        <fullName evidence="3 4">Amidase</fullName>
    </submittedName>
</protein>
<evidence type="ECO:0000313" key="4">
    <source>
        <dbReference type="EMBL" id="TYO70970.1"/>
    </source>
</evidence>
<dbReference type="Proteomes" id="UP000296216">
    <property type="component" value="Chromosome"/>
</dbReference>
<dbReference type="EMBL" id="VRYN01000028">
    <property type="protein sequence ID" value="TYO70970.1"/>
    <property type="molecule type" value="Genomic_DNA"/>
</dbReference>
<dbReference type="InterPro" id="IPR020556">
    <property type="entry name" value="Amidase_CS"/>
</dbReference>
<feature type="region of interest" description="Disordered" evidence="1">
    <location>
        <begin position="239"/>
        <end position="258"/>
    </location>
</feature>
<reference evidence="4 6" key="2">
    <citation type="submission" date="2019-07" db="EMBL/GenBank/DDBJ databases">
        <title>Genomic Encyclopedia of Archaeal and Bacterial Type Strains, Phase II (KMG-II): from individual species to whole genera.</title>
        <authorList>
            <person name="Goeker M."/>
        </authorList>
    </citation>
    <scope>NUCLEOTIDE SEQUENCE [LARGE SCALE GENOMIC DNA]</scope>
    <source>
        <strain evidence="4 6">DSM 3754</strain>
    </source>
</reference>
<dbReference type="Proteomes" id="UP000323075">
    <property type="component" value="Unassembled WGS sequence"/>
</dbReference>
<evidence type="ECO:0000313" key="5">
    <source>
        <dbReference type="Proteomes" id="UP000296216"/>
    </source>
</evidence>
<dbReference type="AlphaFoldDB" id="A0A4D6GS59"/>
<dbReference type="PANTHER" id="PTHR11895">
    <property type="entry name" value="TRANSAMIDASE"/>
    <property type="match status" value="1"/>
</dbReference>
<gene>
    <name evidence="4" type="ORF">APQ99_02461</name>
    <name evidence="3" type="ORF">HBSAL_04290</name>
</gene>
<dbReference type="PANTHER" id="PTHR11895:SF7">
    <property type="entry name" value="GLUTAMYL-TRNA(GLN) AMIDOTRANSFERASE SUBUNIT A, MITOCHONDRIAL"/>
    <property type="match status" value="1"/>
</dbReference>
<proteinExistence type="predicted"/>
<name>A0A4D6GS59_HALS9</name>
<dbReference type="EMBL" id="CP038631">
    <property type="protein sequence ID" value="QCC44580.1"/>
    <property type="molecule type" value="Genomic_DNA"/>
</dbReference>
<sequence length="489" mass="51678">MTKPTAVSVRDLACEIRTGRQSALDLLESVLDRIEAIDELNAFITVTEESARNRARMADDAAERGDDLGPLHGVPVAIKDLRTRKAGVRHTMGLAPLADNVADDDSITVERLEAAGAVIVGTTNTPALGHTIKTENKLVGATPTPFDHDRSAGGSSGGSAAALAAGVVPLATGSDIGGSLRVPASCCNVVGLKPTLGLVPERVPRDGFNTHSPFFVGGPMARTVEDTAVLLDVLAGQDDSDPFSVPQPETDYTGATDRPTTELSVAYSPNLDLQPVSPVVRETVDDAVTELAAAGATVDTVDLSLPSYEDLSMAYVTQVGVFFSAFAQHLGDRYDIDFATADVEDTVHSTIALGTETDAATDRLQNVPRTAAYEEIQDTLAGYDVLVTPTLTVPPYSKRLADGYPTEIDGHSVMGVPTDVMLTWVFNMTGHPVASIPAGLTNDGLPVGLQIVGRRFAEEDILSVAAAMERVRPWTDQYPIVNTRSNCSR</sequence>
<dbReference type="GeneID" id="39854728"/>
<dbReference type="SUPFAM" id="SSF75304">
    <property type="entry name" value="Amidase signature (AS) enzymes"/>
    <property type="match status" value="1"/>
</dbReference>
<organism evidence="3 5">
    <name type="scientific">Halobacterium salinarum (strain ATCC 33171 / DSM 3754 / JCM 8978 / NBRC 102687 / NCIMB 764 / 91-R6)</name>
    <dbReference type="NCBI Taxonomy" id="2597657"/>
    <lineage>
        <taxon>Archaea</taxon>
        <taxon>Methanobacteriati</taxon>
        <taxon>Methanobacteriota</taxon>
        <taxon>Stenosarchaea group</taxon>
        <taxon>Halobacteria</taxon>
        <taxon>Halobacteriales</taxon>
        <taxon>Halobacteriaceae</taxon>
        <taxon>Halobacterium</taxon>
    </lineage>
</organism>
<dbReference type="PIRSF" id="PIRSF001221">
    <property type="entry name" value="Amidase_fungi"/>
    <property type="match status" value="1"/>
</dbReference>
<dbReference type="InterPro" id="IPR023631">
    <property type="entry name" value="Amidase_dom"/>
</dbReference>
<accession>A0A4D6GS59</accession>
<dbReference type="Pfam" id="PF01425">
    <property type="entry name" value="Amidase"/>
    <property type="match status" value="1"/>
</dbReference>
<evidence type="ECO:0000313" key="6">
    <source>
        <dbReference type="Proteomes" id="UP000323075"/>
    </source>
</evidence>
<dbReference type="Gene3D" id="3.90.1300.10">
    <property type="entry name" value="Amidase signature (AS) domain"/>
    <property type="match status" value="1"/>
</dbReference>
<dbReference type="GO" id="GO:0003824">
    <property type="term" value="F:catalytic activity"/>
    <property type="evidence" value="ECO:0007669"/>
    <property type="project" value="InterPro"/>
</dbReference>
<reference evidence="3" key="3">
    <citation type="journal article" name="MicrobiologyOpen">
        <title>Whole-genome comparison between the type strain of Halobacterium salinarum (DSM 3754(T)) and the laboratory strains R1 and NRC-1.</title>
        <authorList>
            <person name="Pfeiffer F."/>
            <person name="Losensky G."/>
            <person name="Marchfelder A."/>
            <person name="Habermann B."/>
            <person name="Dyall-Smith M."/>
        </authorList>
    </citation>
    <scope>NUCLEOTIDE SEQUENCE</scope>
    <source>
        <strain evidence="3">91-R6</strain>
    </source>
</reference>
<feature type="domain" description="Amidase" evidence="2">
    <location>
        <begin position="25"/>
        <end position="462"/>
    </location>
</feature>
<evidence type="ECO:0000256" key="1">
    <source>
        <dbReference type="SAM" id="MobiDB-lite"/>
    </source>
</evidence>
<dbReference type="InterPro" id="IPR036928">
    <property type="entry name" value="AS_sf"/>
</dbReference>
<dbReference type="InterPro" id="IPR000120">
    <property type="entry name" value="Amidase"/>
</dbReference>
<reference evidence="3 5" key="1">
    <citation type="journal article" date="2019" name="Microbiol. Resour. Announc.">
        <title>The Genome Sequence of the Halobacterium salinarum Type Strain Is Closely Related to That of Laboratory Strains NRC-1 and R1.</title>
        <authorList>
            <person name="Pfeiffer F."/>
            <person name="Marchfelder A."/>
            <person name="Habermann B."/>
            <person name="Dyall-Smith M.L."/>
        </authorList>
    </citation>
    <scope>NUCLEOTIDE SEQUENCE [LARGE SCALE GENOMIC DNA]</scope>
    <source>
        <strain evidence="3">91-R6</strain>
        <strain evidence="5">ATCC 33171 / DSM 3754 / JCM 8978 / NBRC 102687 / NCIMB 764 / 91-R6</strain>
    </source>
</reference>
<evidence type="ECO:0000313" key="3">
    <source>
        <dbReference type="EMBL" id="QCC44580.1"/>
    </source>
</evidence>
<dbReference type="RefSeq" id="WP_136361166.1">
    <property type="nucleotide sequence ID" value="NZ_VRYN01000028.1"/>
</dbReference>
<evidence type="ECO:0000259" key="2">
    <source>
        <dbReference type="Pfam" id="PF01425"/>
    </source>
</evidence>
<dbReference type="PROSITE" id="PS00571">
    <property type="entry name" value="AMIDASES"/>
    <property type="match status" value="1"/>
</dbReference>